<sequence length="179" mass="20691">MPLEEEEMLKHYGLTKNDLHLIPSFRFLPATFQGPRLIESPPLKERRLPDKPPDFDPRMKRPEPHRNSFRVPQQHILYDTQVAAQLALERTGQEILPPTATEDKEVQRIVDDCGKRQECIDLPPWLVPRRCRRTMGLVFAPWLNLDGAESGVFCQECLYITGKDKNHAWGVPGERESVN</sequence>
<feature type="region of interest" description="Disordered" evidence="1">
    <location>
        <begin position="38"/>
        <end position="66"/>
    </location>
</feature>
<evidence type="ECO:0000313" key="3">
    <source>
        <dbReference type="Proteomes" id="UP000800035"/>
    </source>
</evidence>
<name>A0A6A5TCR3_9PLEO</name>
<protein>
    <submittedName>
        <fullName evidence="2">Uncharacterized protein</fullName>
    </submittedName>
</protein>
<reference evidence="2" key="1">
    <citation type="journal article" date="2020" name="Stud. Mycol.">
        <title>101 Dothideomycetes genomes: a test case for predicting lifestyles and emergence of pathogens.</title>
        <authorList>
            <person name="Haridas S."/>
            <person name="Albert R."/>
            <person name="Binder M."/>
            <person name="Bloem J."/>
            <person name="Labutti K."/>
            <person name="Salamov A."/>
            <person name="Andreopoulos B."/>
            <person name="Baker S."/>
            <person name="Barry K."/>
            <person name="Bills G."/>
            <person name="Bluhm B."/>
            <person name="Cannon C."/>
            <person name="Castanera R."/>
            <person name="Culley D."/>
            <person name="Daum C."/>
            <person name="Ezra D."/>
            <person name="Gonzalez J."/>
            <person name="Henrissat B."/>
            <person name="Kuo A."/>
            <person name="Liang C."/>
            <person name="Lipzen A."/>
            <person name="Lutzoni F."/>
            <person name="Magnuson J."/>
            <person name="Mondo S."/>
            <person name="Nolan M."/>
            <person name="Ohm R."/>
            <person name="Pangilinan J."/>
            <person name="Park H.-J."/>
            <person name="Ramirez L."/>
            <person name="Alfaro M."/>
            <person name="Sun H."/>
            <person name="Tritt A."/>
            <person name="Yoshinaga Y."/>
            <person name="Zwiers L.-H."/>
            <person name="Turgeon B."/>
            <person name="Goodwin S."/>
            <person name="Spatafora J."/>
            <person name="Crous P."/>
            <person name="Grigoriev I."/>
        </authorList>
    </citation>
    <scope>NUCLEOTIDE SEQUENCE</scope>
    <source>
        <strain evidence="2">CBS 675.92</strain>
    </source>
</reference>
<keyword evidence="3" id="KW-1185">Reference proteome</keyword>
<dbReference type="EMBL" id="ML977029">
    <property type="protein sequence ID" value="KAF1949984.1"/>
    <property type="molecule type" value="Genomic_DNA"/>
</dbReference>
<dbReference type="Proteomes" id="UP000800035">
    <property type="component" value="Unassembled WGS sequence"/>
</dbReference>
<accession>A0A6A5TCR3</accession>
<gene>
    <name evidence="2" type="ORF">CC80DRAFT_554671</name>
</gene>
<organism evidence="2 3">
    <name type="scientific">Byssothecium circinans</name>
    <dbReference type="NCBI Taxonomy" id="147558"/>
    <lineage>
        <taxon>Eukaryota</taxon>
        <taxon>Fungi</taxon>
        <taxon>Dikarya</taxon>
        <taxon>Ascomycota</taxon>
        <taxon>Pezizomycotina</taxon>
        <taxon>Dothideomycetes</taxon>
        <taxon>Pleosporomycetidae</taxon>
        <taxon>Pleosporales</taxon>
        <taxon>Massarineae</taxon>
        <taxon>Massarinaceae</taxon>
        <taxon>Byssothecium</taxon>
    </lineage>
</organism>
<dbReference type="OrthoDB" id="3798261at2759"/>
<proteinExistence type="predicted"/>
<evidence type="ECO:0000313" key="2">
    <source>
        <dbReference type="EMBL" id="KAF1949984.1"/>
    </source>
</evidence>
<dbReference type="AlphaFoldDB" id="A0A6A5TCR3"/>
<feature type="compositionally biased region" description="Basic and acidic residues" evidence="1">
    <location>
        <begin position="42"/>
        <end position="66"/>
    </location>
</feature>
<evidence type="ECO:0000256" key="1">
    <source>
        <dbReference type="SAM" id="MobiDB-lite"/>
    </source>
</evidence>